<name>A0A8J7MAI1_9RHOB</name>
<dbReference type="InterPro" id="IPR029068">
    <property type="entry name" value="Glyas_Bleomycin-R_OHBP_Dase"/>
</dbReference>
<evidence type="ECO:0000313" key="5">
    <source>
        <dbReference type="EMBL" id="MBK0400728.1"/>
    </source>
</evidence>
<dbReference type="InterPro" id="IPR037523">
    <property type="entry name" value="VOC_core"/>
</dbReference>
<dbReference type="Proteomes" id="UP000655420">
    <property type="component" value="Unassembled WGS sequence"/>
</dbReference>
<reference evidence="5" key="1">
    <citation type="submission" date="2020-12" db="EMBL/GenBank/DDBJ databases">
        <title>Bacterial taxonomy.</title>
        <authorList>
            <person name="Pan X."/>
        </authorList>
    </citation>
    <scope>NUCLEOTIDE SEQUENCE</scope>
    <source>
        <strain evidence="5">M0105</strain>
    </source>
</reference>
<sequence length="144" mass="15897">MRPRMVPELAVRDIAASLAFYTGLGFRVTYERADEGFASIERDGAVFMLEAISAKSWITASLEPPLGRGINFEIGVDDLGAIETRLVAAGVALFRPTEEAWYRAGPVWLGQRQFLVQDPDGYLLRFCESLGETSSRPERGRVVG</sequence>
<comment type="similarity">
    <text evidence="1">Belongs to the bleomycin resistance protein family.</text>
</comment>
<evidence type="ECO:0000256" key="3">
    <source>
        <dbReference type="ARBA" id="ARBA00023251"/>
    </source>
</evidence>
<gene>
    <name evidence="5" type="ORF">H0I76_16130</name>
</gene>
<dbReference type="AlphaFoldDB" id="A0A8J7MAI1"/>
<dbReference type="GO" id="GO:0046677">
    <property type="term" value="P:response to antibiotic"/>
    <property type="evidence" value="ECO:0007669"/>
    <property type="project" value="UniProtKB-KW"/>
</dbReference>
<feature type="domain" description="VOC" evidence="4">
    <location>
        <begin position="2"/>
        <end position="129"/>
    </location>
</feature>
<dbReference type="PROSITE" id="PS51819">
    <property type="entry name" value="VOC"/>
    <property type="match status" value="1"/>
</dbReference>
<dbReference type="InterPro" id="IPR000335">
    <property type="entry name" value="Bleomycin-R"/>
</dbReference>
<evidence type="ECO:0000256" key="1">
    <source>
        <dbReference type="ARBA" id="ARBA00011051"/>
    </source>
</evidence>
<dbReference type="CDD" id="cd08349">
    <property type="entry name" value="BLMA_like"/>
    <property type="match status" value="1"/>
</dbReference>
<evidence type="ECO:0000256" key="2">
    <source>
        <dbReference type="ARBA" id="ARBA00021572"/>
    </source>
</evidence>
<organism evidence="5 6">
    <name type="scientific">Thermohalobaculum xanthum</name>
    <dbReference type="NCBI Taxonomy" id="2753746"/>
    <lineage>
        <taxon>Bacteria</taxon>
        <taxon>Pseudomonadati</taxon>
        <taxon>Pseudomonadota</taxon>
        <taxon>Alphaproteobacteria</taxon>
        <taxon>Rhodobacterales</taxon>
        <taxon>Paracoccaceae</taxon>
        <taxon>Thermohalobaculum</taxon>
    </lineage>
</organism>
<evidence type="ECO:0000313" key="6">
    <source>
        <dbReference type="Proteomes" id="UP000655420"/>
    </source>
</evidence>
<dbReference type="EMBL" id="JAEHHL010000010">
    <property type="protein sequence ID" value="MBK0400728.1"/>
    <property type="molecule type" value="Genomic_DNA"/>
</dbReference>
<proteinExistence type="inferred from homology"/>
<dbReference type="SUPFAM" id="SSF54593">
    <property type="entry name" value="Glyoxalase/Bleomycin resistance protein/Dihydroxybiphenyl dioxygenase"/>
    <property type="match status" value="1"/>
</dbReference>
<comment type="caution">
    <text evidence="5">The sequence shown here is derived from an EMBL/GenBank/DDBJ whole genome shotgun (WGS) entry which is preliminary data.</text>
</comment>
<protein>
    <recommendedName>
        <fullName evidence="2">Bleomycin resistance protein</fullName>
    </recommendedName>
</protein>
<dbReference type="InterPro" id="IPR004360">
    <property type="entry name" value="Glyas_Fos-R_dOase_dom"/>
</dbReference>
<dbReference type="Gene3D" id="3.10.180.10">
    <property type="entry name" value="2,3-Dihydroxybiphenyl 1,2-Dioxygenase, domain 1"/>
    <property type="match status" value="1"/>
</dbReference>
<keyword evidence="6" id="KW-1185">Reference proteome</keyword>
<evidence type="ECO:0000259" key="4">
    <source>
        <dbReference type="PROSITE" id="PS51819"/>
    </source>
</evidence>
<dbReference type="Pfam" id="PF00903">
    <property type="entry name" value="Glyoxalase"/>
    <property type="match status" value="1"/>
</dbReference>
<keyword evidence="3" id="KW-0046">Antibiotic resistance</keyword>
<accession>A0A8J7MAI1</accession>